<dbReference type="GO" id="GO:0032259">
    <property type="term" value="P:methylation"/>
    <property type="evidence" value="ECO:0007669"/>
    <property type="project" value="UniProtKB-KW"/>
</dbReference>
<evidence type="ECO:0000256" key="1">
    <source>
        <dbReference type="ARBA" id="ARBA00022553"/>
    </source>
</evidence>
<evidence type="ECO:0000256" key="2">
    <source>
        <dbReference type="ARBA" id="ARBA00022603"/>
    </source>
</evidence>
<dbReference type="AlphaFoldDB" id="A0A840UUG4"/>
<sequence length="203" mass="22613">MNHWEACWSEGNTPWDRGAAAPPLIELLDSEWAGFLKDARVLVPGCGSGHDVRALAEFGAFPVGLDLVPRALEVAREIPSPGRVQYEAGDFLDASRVGFDGLWEHTCFCAISPDRREDYVRAAARAVRPGGYLYAVFFLNPDHEEEGPPFRSTREEIHQSFSPHFEFLASWIPERAYAGREGREWLVVAQRRAEEVASEPSGG</sequence>
<evidence type="ECO:0000313" key="5">
    <source>
        <dbReference type="EMBL" id="MBB5349837.1"/>
    </source>
</evidence>
<keyword evidence="2 5" id="KW-0489">Methyltransferase</keyword>
<gene>
    <name evidence="5" type="ORF">HNR46_000058</name>
</gene>
<dbReference type="Gene3D" id="3.40.50.150">
    <property type="entry name" value="Vaccinia Virus protein VP39"/>
    <property type="match status" value="1"/>
</dbReference>
<organism evidence="5 6">
    <name type="scientific">Haloferula luteola</name>
    <dbReference type="NCBI Taxonomy" id="595692"/>
    <lineage>
        <taxon>Bacteria</taxon>
        <taxon>Pseudomonadati</taxon>
        <taxon>Verrucomicrobiota</taxon>
        <taxon>Verrucomicrobiia</taxon>
        <taxon>Verrucomicrobiales</taxon>
        <taxon>Verrucomicrobiaceae</taxon>
        <taxon>Haloferula</taxon>
    </lineage>
</organism>
<dbReference type="InterPro" id="IPR008854">
    <property type="entry name" value="TPMT"/>
</dbReference>
<keyword evidence="4" id="KW-0949">S-adenosyl-L-methionine</keyword>
<dbReference type="Pfam" id="PF05724">
    <property type="entry name" value="TPMT"/>
    <property type="match status" value="1"/>
</dbReference>
<dbReference type="PROSITE" id="PS51585">
    <property type="entry name" value="SAM_MT_TPMT"/>
    <property type="match status" value="1"/>
</dbReference>
<comment type="caution">
    <text evidence="5">The sequence shown here is derived from an EMBL/GenBank/DDBJ whole genome shotgun (WGS) entry which is preliminary data.</text>
</comment>
<name>A0A840UUG4_9BACT</name>
<dbReference type="SUPFAM" id="SSF53335">
    <property type="entry name" value="S-adenosyl-L-methionine-dependent methyltransferases"/>
    <property type="match status" value="1"/>
</dbReference>
<dbReference type="RefSeq" id="WP_184014684.1">
    <property type="nucleotide sequence ID" value="NZ_JACHFD010000001.1"/>
</dbReference>
<dbReference type="PANTHER" id="PTHR32183:SF6">
    <property type="entry name" value="CYSTEINE SULFINATE DESULFINASE_CYSTEINE DESULFURASE AND RELATED ENZYMES"/>
    <property type="match status" value="1"/>
</dbReference>
<reference evidence="5 6" key="1">
    <citation type="submission" date="2020-08" db="EMBL/GenBank/DDBJ databases">
        <title>Genomic Encyclopedia of Type Strains, Phase IV (KMG-IV): sequencing the most valuable type-strain genomes for metagenomic binning, comparative biology and taxonomic classification.</title>
        <authorList>
            <person name="Goeker M."/>
        </authorList>
    </citation>
    <scope>NUCLEOTIDE SEQUENCE [LARGE SCALE GENOMIC DNA]</scope>
    <source>
        <strain evidence="5 6">YC6886</strain>
    </source>
</reference>
<accession>A0A840UUG4</accession>
<dbReference type="GO" id="GO:0008757">
    <property type="term" value="F:S-adenosylmethionine-dependent methyltransferase activity"/>
    <property type="evidence" value="ECO:0007669"/>
    <property type="project" value="InterPro"/>
</dbReference>
<keyword evidence="3 5" id="KW-0808">Transferase</keyword>
<dbReference type="EMBL" id="JACHFD010000001">
    <property type="protein sequence ID" value="MBB5349837.1"/>
    <property type="molecule type" value="Genomic_DNA"/>
</dbReference>
<protein>
    <submittedName>
        <fullName evidence="5">SAM-dependent methyltransferase</fullName>
    </submittedName>
</protein>
<evidence type="ECO:0000313" key="6">
    <source>
        <dbReference type="Proteomes" id="UP000557717"/>
    </source>
</evidence>
<evidence type="ECO:0000256" key="4">
    <source>
        <dbReference type="ARBA" id="ARBA00022691"/>
    </source>
</evidence>
<keyword evidence="6" id="KW-1185">Reference proteome</keyword>
<proteinExistence type="predicted"/>
<keyword evidence="1" id="KW-0597">Phosphoprotein</keyword>
<dbReference type="CDD" id="cd02440">
    <property type="entry name" value="AdoMet_MTases"/>
    <property type="match status" value="1"/>
</dbReference>
<dbReference type="Proteomes" id="UP000557717">
    <property type="component" value="Unassembled WGS sequence"/>
</dbReference>
<dbReference type="PANTHER" id="PTHR32183">
    <property type="match status" value="1"/>
</dbReference>
<dbReference type="InterPro" id="IPR029063">
    <property type="entry name" value="SAM-dependent_MTases_sf"/>
</dbReference>
<evidence type="ECO:0000256" key="3">
    <source>
        <dbReference type="ARBA" id="ARBA00022679"/>
    </source>
</evidence>